<dbReference type="PROSITE" id="PS01162">
    <property type="entry name" value="QOR_ZETA_CRYSTAL"/>
    <property type="match status" value="1"/>
</dbReference>
<keyword evidence="5" id="KW-0496">Mitochondrion</keyword>
<evidence type="ECO:0000256" key="4">
    <source>
        <dbReference type="ARBA" id="ARBA00023002"/>
    </source>
</evidence>
<evidence type="ECO:0000256" key="2">
    <source>
        <dbReference type="ARBA" id="ARBA00022857"/>
    </source>
</evidence>
<accession>A0A9P1MB05</accession>
<dbReference type="GO" id="GO:0004525">
    <property type="term" value="F:ribonuclease III activity"/>
    <property type="evidence" value="ECO:0007669"/>
    <property type="project" value="InterPro"/>
</dbReference>
<evidence type="ECO:0000256" key="5">
    <source>
        <dbReference type="ARBA" id="ARBA00023128"/>
    </source>
</evidence>
<evidence type="ECO:0000256" key="3">
    <source>
        <dbReference type="ARBA" id="ARBA00022980"/>
    </source>
</evidence>
<reference evidence="13" key="1">
    <citation type="submission" date="2022-11" db="EMBL/GenBank/DDBJ databases">
        <authorList>
            <person name="Scott C."/>
            <person name="Bruce N."/>
        </authorList>
    </citation>
    <scope>NUCLEOTIDE SEQUENCE</scope>
</reference>
<dbReference type="Gene3D" id="3.90.180.10">
    <property type="entry name" value="Medium-chain alcohol dehydrogenases, catalytic domain"/>
    <property type="match status" value="1"/>
</dbReference>
<dbReference type="GO" id="GO:0003960">
    <property type="term" value="F:quinone reductase (NADPH) activity"/>
    <property type="evidence" value="ECO:0007669"/>
    <property type="project" value="TreeGrafter"/>
</dbReference>
<dbReference type="Pfam" id="PF00107">
    <property type="entry name" value="ADH_zinc_N"/>
    <property type="match status" value="1"/>
</dbReference>
<protein>
    <recommendedName>
        <fullName evidence="8">Large ribosomal subunit protein mL44</fullName>
    </recommendedName>
    <alternativeName>
        <fullName evidence="9">NADPH:quinone reductase</fullName>
    </alternativeName>
    <alternativeName>
        <fullName evidence="10">Probable quinone oxidoreductase</fullName>
    </alternativeName>
</protein>
<dbReference type="GO" id="GO:0070402">
    <property type="term" value="F:NADPH binding"/>
    <property type="evidence" value="ECO:0007669"/>
    <property type="project" value="TreeGrafter"/>
</dbReference>
<dbReference type="Gene3D" id="3.30.160.20">
    <property type="match status" value="1"/>
</dbReference>
<evidence type="ECO:0000256" key="6">
    <source>
        <dbReference type="ARBA" id="ARBA00023274"/>
    </source>
</evidence>
<dbReference type="GO" id="GO:0035925">
    <property type="term" value="F:mRNA 3'-UTR AU-rich region binding"/>
    <property type="evidence" value="ECO:0007669"/>
    <property type="project" value="TreeGrafter"/>
</dbReference>
<comment type="caution">
    <text evidence="13">The sequence shown here is derived from an EMBL/GenBank/DDBJ whole genome shotgun (WGS) entry which is preliminary data.</text>
</comment>
<dbReference type="GO" id="GO:0008270">
    <property type="term" value="F:zinc ion binding"/>
    <property type="evidence" value="ECO:0007669"/>
    <property type="project" value="InterPro"/>
</dbReference>
<dbReference type="SMART" id="SM00829">
    <property type="entry name" value="PKS_ER"/>
    <property type="match status" value="1"/>
</dbReference>
<evidence type="ECO:0000256" key="1">
    <source>
        <dbReference type="ARBA" id="ARBA00004173"/>
    </source>
</evidence>
<keyword evidence="2" id="KW-0521">NADP</keyword>
<proteinExistence type="inferred from homology"/>
<keyword evidence="4" id="KW-0560">Oxidoreductase</keyword>
<dbReference type="InterPro" id="IPR036291">
    <property type="entry name" value="NAD(P)-bd_dom_sf"/>
</dbReference>
<dbReference type="InterPro" id="IPR002364">
    <property type="entry name" value="Quin_OxRdtase/zeta-crystal_CS"/>
</dbReference>
<dbReference type="SUPFAM" id="SSF54768">
    <property type="entry name" value="dsRNA-binding domain-like"/>
    <property type="match status" value="1"/>
</dbReference>
<dbReference type="Gene3D" id="1.10.1520.10">
    <property type="entry name" value="Ribonuclease III domain"/>
    <property type="match status" value="1"/>
</dbReference>
<comment type="subcellular location">
    <subcellularLocation>
        <location evidence="1">Mitochondrion</location>
    </subcellularLocation>
</comment>
<dbReference type="InterPro" id="IPR013149">
    <property type="entry name" value="ADH-like_C"/>
</dbReference>
<feature type="domain" description="RNase III" evidence="12">
    <location>
        <begin position="70"/>
        <end position="158"/>
    </location>
</feature>
<evidence type="ECO:0000313" key="14">
    <source>
        <dbReference type="Proteomes" id="UP000838763"/>
    </source>
</evidence>
<evidence type="ECO:0000256" key="11">
    <source>
        <dbReference type="SAM" id="MobiDB-lite"/>
    </source>
</evidence>
<dbReference type="GO" id="GO:0005829">
    <property type="term" value="C:cytosol"/>
    <property type="evidence" value="ECO:0007669"/>
    <property type="project" value="TreeGrafter"/>
</dbReference>
<feature type="region of interest" description="Disordered" evidence="11">
    <location>
        <begin position="416"/>
        <end position="436"/>
    </location>
</feature>
<keyword evidence="3" id="KW-0689">Ribosomal protein</keyword>
<dbReference type="OrthoDB" id="67027at2759"/>
<keyword evidence="6" id="KW-0687">Ribonucleoprotein</keyword>
<dbReference type="Pfam" id="PF22892">
    <property type="entry name" value="DSRM_MRPL44"/>
    <property type="match status" value="1"/>
</dbReference>
<dbReference type="GO" id="GO:0006396">
    <property type="term" value="P:RNA processing"/>
    <property type="evidence" value="ECO:0007669"/>
    <property type="project" value="InterPro"/>
</dbReference>
<dbReference type="InterPro" id="IPR000999">
    <property type="entry name" value="RNase_III_dom"/>
</dbReference>
<dbReference type="Proteomes" id="UP000838763">
    <property type="component" value="Unassembled WGS sequence"/>
</dbReference>
<dbReference type="PANTHER" id="PTHR48106:SF13">
    <property type="entry name" value="QUINONE OXIDOREDUCTASE-RELATED"/>
    <property type="match status" value="1"/>
</dbReference>
<gene>
    <name evidence="13" type="ORF">PPNO1_LOCUS4596</name>
</gene>
<dbReference type="Gene3D" id="3.40.50.720">
    <property type="entry name" value="NAD(P)-binding Rossmann-like Domain"/>
    <property type="match status" value="1"/>
</dbReference>
<evidence type="ECO:0000256" key="9">
    <source>
        <dbReference type="ARBA" id="ARBA00043088"/>
    </source>
</evidence>
<dbReference type="PROSITE" id="PS50142">
    <property type="entry name" value="RNASE_3_2"/>
    <property type="match status" value="1"/>
</dbReference>
<evidence type="ECO:0000259" key="12">
    <source>
        <dbReference type="PROSITE" id="PS50142"/>
    </source>
</evidence>
<dbReference type="InterPro" id="IPR044443">
    <property type="entry name" value="Ribosomal_mL44_DSRM_fung"/>
</dbReference>
<organism evidence="13 14">
    <name type="scientific">Parascedosporium putredinis</name>
    <dbReference type="NCBI Taxonomy" id="1442378"/>
    <lineage>
        <taxon>Eukaryota</taxon>
        <taxon>Fungi</taxon>
        <taxon>Dikarya</taxon>
        <taxon>Ascomycota</taxon>
        <taxon>Pezizomycotina</taxon>
        <taxon>Sordariomycetes</taxon>
        <taxon>Hypocreomycetidae</taxon>
        <taxon>Microascales</taxon>
        <taxon>Microascaceae</taxon>
        <taxon>Parascedosporium</taxon>
    </lineage>
</organism>
<evidence type="ECO:0000313" key="13">
    <source>
        <dbReference type="EMBL" id="CAI4214868.1"/>
    </source>
</evidence>
<dbReference type="SUPFAM" id="SSF51735">
    <property type="entry name" value="NAD(P)-binding Rossmann-fold domains"/>
    <property type="match status" value="1"/>
</dbReference>
<dbReference type="CDD" id="cd19873">
    <property type="entry name" value="DSRM_MRPL3_like"/>
    <property type="match status" value="1"/>
</dbReference>
<dbReference type="SMART" id="SM00535">
    <property type="entry name" value="RIBOc"/>
    <property type="match status" value="1"/>
</dbReference>
<dbReference type="PANTHER" id="PTHR48106">
    <property type="entry name" value="QUINONE OXIDOREDUCTASE PIG3-RELATED"/>
    <property type="match status" value="1"/>
</dbReference>
<comment type="similarity">
    <text evidence="7">Belongs to the ribonuclease III family. Mitochondrion-specific ribosomal protein mL44 subfamily.</text>
</comment>
<dbReference type="InterPro" id="IPR036389">
    <property type="entry name" value="RNase_III_sf"/>
</dbReference>
<dbReference type="FunFam" id="3.40.50.720:FF:000053">
    <property type="entry name" value="Quinone oxidoreductase 1"/>
    <property type="match status" value="1"/>
</dbReference>
<evidence type="ECO:0000256" key="7">
    <source>
        <dbReference type="ARBA" id="ARBA00024034"/>
    </source>
</evidence>
<dbReference type="SUPFAM" id="SSF69065">
    <property type="entry name" value="RNase III domain-like"/>
    <property type="match status" value="1"/>
</dbReference>
<name>A0A9P1MB05_9PEZI</name>
<evidence type="ECO:0000256" key="8">
    <source>
        <dbReference type="ARBA" id="ARBA00035187"/>
    </source>
</evidence>
<dbReference type="InterPro" id="IPR044444">
    <property type="entry name" value="Ribosomal_mL44_DSRM_metazoa"/>
</dbReference>
<dbReference type="InterPro" id="IPR020843">
    <property type="entry name" value="ER"/>
</dbReference>
<sequence>MKRLRLERWSGQLTQAQSQIRCRPCLTARQNLLRSLPGSAAAEHLTPTVEGSQSPYPSPLPEAALESAKLAALHARLCLSSKLPLQTLARALVDPTADENPSFNNLRLAYLGGTVINYHASEWLIAKYPRLPMSVLFEAMRGYAGSESLYHVGKGWGVESAAAPGGEVDPGLLQWSDDISKSVTHQMWGYVRTEANKLDKFKWRRGWSSRVIYDDPFGDTVHVNQHKENSSTPQLPSAIIAEKKTQYEFLRNNAYSGFVRALVGSIYLHCGREMAKAFVKAHILSRNLEVDKMFTFHAPLIELSKLCAREGFDRPVARLESETGRLSRTPVYVVGIYSGKDKLGEGVGPSLNFARWKASMNALKAWYLYSPSAEPRVPSDMLVEGAKAWQAPYVDIGEVMLSIQFLKSALEVDANEDVDQSRQRRRGSSAGQPLNRSIRGPLQLISLHPEQVEELVIVKPSTSTYCQSKTNGANSFNDEGRRGLTAWTFVREAGGVQPGDWVLVHAAAGGVGGLLTQMLKAVGAKVIATASTEEKCELAKSYGAGWVIQSKDEDLVKRVKDITDGHGVDVIFDGVGKATFDGDLEMIARKGTLIVFGNASGPVPPFDILRLGAKNVKVARPVVNNYVATRAEFEKYAGVLFDLVVAGRVVVKVHDVYSLEEATKAHQDLEGRKTTGKLLIKCD</sequence>
<evidence type="ECO:0000256" key="10">
    <source>
        <dbReference type="ARBA" id="ARBA00070796"/>
    </source>
</evidence>
<keyword evidence="14" id="KW-1185">Reference proteome</keyword>
<dbReference type="AlphaFoldDB" id="A0A9P1MB05"/>
<dbReference type="GO" id="GO:0003725">
    <property type="term" value="F:double-stranded RNA binding"/>
    <property type="evidence" value="ECO:0007669"/>
    <property type="project" value="InterPro"/>
</dbReference>
<dbReference type="EMBL" id="CALLCH030000012">
    <property type="protein sequence ID" value="CAI4214868.1"/>
    <property type="molecule type" value="Genomic_DNA"/>
</dbReference>